<reference evidence="2" key="1">
    <citation type="journal article" date="2015" name="Nat. Genet.">
        <title>The genome and transcriptome of the zoonotic hookworm Ancylostoma ceylanicum identify infection-specific gene families.</title>
        <authorList>
            <person name="Schwarz E.M."/>
            <person name="Hu Y."/>
            <person name="Antoshechkin I."/>
            <person name="Miller M.M."/>
            <person name="Sternberg P.W."/>
            <person name="Aroian R.V."/>
        </authorList>
    </citation>
    <scope>NUCLEOTIDE SEQUENCE</scope>
    <source>
        <strain evidence="2">HY135</strain>
    </source>
</reference>
<dbReference type="EMBL" id="JARK01001348">
    <property type="protein sequence ID" value="EYC25399.1"/>
    <property type="molecule type" value="Genomic_DNA"/>
</dbReference>
<evidence type="ECO:0000313" key="2">
    <source>
        <dbReference type="Proteomes" id="UP000024635"/>
    </source>
</evidence>
<accession>A0A016VCL4</accession>
<proteinExistence type="predicted"/>
<dbReference type="Proteomes" id="UP000024635">
    <property type="component" value="Unassembled WGS sequence"/>
</dbReference>
<gene>
    <name evidence="1" type="primary">Acey_s0012.g1868</name>
    <name evidence="1" type="ORF">Y032_0012g1868</name>
</gene>
<name>A0A016VCL4_9BILA</name>
<evidence type="ECO:0000313" key="1">
    <source>
        <dbReference type="EMBL" id="EYC25399.1"/>
    </source>
</evidence>
<comment type="caution">
    <text evidence="1">The sequence shown here is derived from an EMBL/GenBank/DDBJ whole genome shotgun (WGS) entry which is preliminary data.</text>
</comment>
<organism evidence="1 2">
    <name type="scientific">Ancylostoma ceylanicum</name>
    <dbReference type="NCBI Taxonomy" id="53326"/>
    <lineage>
        <taxon>Eukaryota</taxon>
        <taxon>Metazoa</taxon>
        <taxon>Ecdysozoa</taxon>
        <taxon>Nematoda</taxon>
        <taxon>Chromadorea</taxon>
        <taxon>Rhabditida</taxon>
        <taxon>Rhabditina</taxon>
        <taxon>Rhabditomorpha</taxon>
        <taxon>Strongyloidea</taxon>
        <taxon>Ancylostomatidae</taxon>
        <taxon>Ancylostomatinae</taxon>
        <taxon>Ancylostoma</taxon>
    </lineage>
</organism>
<sequence>MHISALTDFRNLHLSALELWAVGLLNRTASSKEYCASTSDKLEMDVVTFFISCMNLVWQTAHNNSYHNDCYLTQMFLRRC</sequence>
<protein>
    <submittedName>
        <fullName evidence="1">Uncharacterized protein</fullName>
    </submittedName>
</protein>
<dbReference type="AlphaFoldDB" id="A0A016VCL4"/>
<keyword evidence="2" id="KW-1185">Reference proteome</keyword>